<dbReference type="EMBL" id="FMSP01000008">
    <property type="protein sequence ID" value="SCV72176.1"/>
    <property type="molecule type" value="Genomic_DNA"/>
</dbReference>
<feature type="region of interest" description="Disordered" evidence="6">
    <location>
        <begin position="1"/>
        <end position="142"/>
    </location>
</feature>
<dbReference type="InterPro" id="IPR011011">
    <property type="entry name" value="Znf_FYVE_PHD"/>
</dbReference>
<dbReference type="STRING" id="269621.A0A238FM67"/>
<evidence type="ECO:0000256" key="6">
    <source>
        <dbReference type="SAM" id="MobiDB-lite"/>
    </source>
</evidence>
<proteinExistence type="predicted"/>
<feature type="compositionally biased region" description="Acidic residues" evidence="6">
    <location>
        <begin position="94"/>
        <end position="112"/>
    </location>
</feature>
<dbReference type="InterPro" id="IPR013083">
    <property type="entry name" value="Znf_RING/FYVE/PHD"/>
</dbReference>
<evidence type="ECO:0000256" key="4">
    <source>
        <dbReference type="ARBA" id="ARBA00022833"/>
    </source>
</evidence>
<dbReference type="PANTHER" id="PTHR46174:SF1">
    <property type="entry name" value="CXXC-TYPE ZINC FINGER PROTEIN 1"/>
    <property type="match status" value="1"/>
</dbReference>
<feature type="domain" description="Zinc finger PHD-type" evidence="7">
    <location>
        <begin position="152"/>
        <end position="198"/>
    </location>
</feature>
<keyword evidence="3" id="KW-0863">Zinc-finger</keyword>
<organism evidence="8 9">
    <name type="scientific">Microbotryum intermedium</name>
    <dbReference type="NCBI Taxonomy" id="269621"/>
    <lineage>
        <taxon>Eukaryota</taxon>
        <taxon>Fungi</taxon>
        <taxon>Dikarya</taxon>
        <taxon>Basidiomycota</taxon>
        <taxon>Pucciniomycotina</taxon>
        <taxon>Microbotryomycetes</taxon>
        <taxon>Microbotryales</taxon>
        <taxon>Microbotryaceae</taxon>
        <taxon>Microbotryum</taxon>
    </lineage>
</organism>
<dbReference type="SMART" id="SM00249">
    <property type="entry name" value="PHD"/>
    <property type="match status" value="1"/>
</dbReference>
<sequence>MPSTRVRQPSAKARAAAGEASPVSSSTPVASTSKATTASTSTGSRSRTAASGTSSTSNSTEAATRKSARGRGKGNKAATATTDETLSKKGRANDDDDDNDNDAEQDDAPSDLEETHQMSVDEDENVDGDDQDDTYDDHMGMSNSKEPDFTLYCICLGLAGEQPMIQCDHCSNWFHFSCVGIDDDTAAMIESYCCDICAGMGKGVTSRSSIVPRFPFGLPTLSSPRMCGVAQLVAPPIGLRTSQTAARSADGLRPPHGRRT</sequence>
<feature type="compositionally biased region" description="Low complexity" evidence="6">
    <location>
        <begin position="11"/>
        <end position="62"/>
    </location>
</feature>
<dbReference type="Pfam" id="PF00628">
    <property type="entry name" value="PHD"/>
    <property type="match status" value="1"/>
</dbReference>
<dbReference type="Gene3D" id="3.30.40.10">
    <property type="entry name" value="Zinc/RING finger domain, C3HC4 (zinc finger)"/>
    <property type="match status" value="1"/>
</dbReference>
<keyword evidence="2" id="KW-0479">Metal-binding</keyword>
<evidence type="ECO:0000256" key="3">
    <source>
        <dbReference type="ARBA" id="ARBA00022771"/>
    </source>
</evidence>
<feature type="compositionally biased region" description="Acidic residues" evidence="6">
    <location>
        <begin position="120"/>
        <end position="135"/>
    </location>
</feature>
<evidence type="ECO:0000259" key="7">
    <source>
        <dbReference type="SMART" id="SM00249"/>
    </source>
</evidence>
<dbReference type="AlphaFoldDB" id="A0A238FM67"/>
<dbReference type="PANTHER" id="PTHR46174">
    <property type="entry name" value="CXXC-TYPE ZINC FINGER PROTEIN 1"/>
    <property type="match status" value="1"/>
</dbReference>
<reference evidence="9" key="1">
    <citation type="submission" date="2016-09" db="EMBL/GenBank/DDBJ databases">
        <authorList>
            <person name="Jeantristanb JTB J.-T."/>
            <person name="Ricardo R."/>
        </authorList>
    </citation>
    <scope>NUCLEOTIDE SEQUENCE [LARGE SCALE GENOMIC DNA]</scope>
</reference>
<dbReference type="OrthoDB" id="436852at2759"/>
<dbReference type="PROSITE" id="PS01359">
    <property type="entry name" value="ZF_PHD_1"/>
    <property type="match status" value="1"/>
</dbReference>
<evidence type="ECO:0000256" key="5">
    <source>
        <dbReference type="ARBA" id="ARBA00023242"/>
    </source>
</evidence>
<keyword evidence="5" id="KW-0539">Nucleus</keyword>
<keyword evidence="9" id="KW-1185">Reference proteome</keyword>
<comment type="subcellular location">
    <subcellularLocation>
        <location evidence="1">Nucleus</location>
    </subcellularLocation>
</comment>
<dbReference type="GO" id="GO:0048188">
    <property type="term" value="C:Set1C/COMPASS complex"/>
    <property type="evidence" value="ECO:0007669"/>
    <property type="project" value="InterPro"/>
</dbReference>
<name>A0A238FM67_9BASI</name>
<evidence type="ECO:0000313" key="9">
    <source>
        <dbReference type="Proteomes" id="UP000198372"/>
    </source>
</evidence>
<dbReference type="InterPro" id="IPR001965">
    <property type="entry name" value="Znf_PHD"/>
</dbReference>
<evidence type="ECO:0000256" key="1">
    <source>
        <dbReference type="ARBA" id="ARBA00004123"/>
    </source>
</evidence>
<dbReference type="InterPro" id="IPR019786">
    <property type="entry name" value="Zinc_finger_PHD-type_CS"/>
</dbReference>
<gene>
    <name evidence="8" type="ORF">BQ2448_4870</name>
</gene>
<dbReference type="SUPFAM" id="SSF57903">
    <property type="entry name" value="FYVE/PHD zinc finger"/>
    <property type="match status" value="1"/>
</dbReference>
<evidence type="ECO:0000256" key="2">
    <source>
        <dbReference type="ARBA" id="ARBA00022723"/>
    </source>
</evidence>
<dbReference type="InterPro" id="IPR037869">
    <property type="entry name" value="Spp1/CFP1"/>
</dbReference>
<accession>A0A238FM67</accession>
<dbReference type="InterPro" id="IPR019787">
    <property type="entry name" value="Znf_PHD-finger"/>
</dbReference>
<evidence type="ECO:0000313" key="8">
    <source>
        <dbReference type="EMBL" id="SCV72176.1"/>
    </source>
</evidence>
<protein>
    <submittedName>
        <fullName evidence="8">BQ2448_4870 protein</fullName>
    </submittedName>
</protein>
<keyword evidence="4" id="KW-0862">Zinc</keyword>
<dbReference type="GO" id="GO:0008270">
    <property type="term" value="F:zinc ion binding"/>
    <property type="evidence" value="ECO:0007669"/>
    <property type="project" value="UniProtKB-KW"/>
</dbReference>
<dbReference type="Proteomes" id="UP000198372">
    <property type="component" value="Unassembled WGS sequence"/>
</dbReference>
<dbReference type="GO" id="GO:0045893">
    <property type="term" value="P:positive regulation of DNA-templated transcription"/>
    <property type="evidence" value="ECO:0007669"/>
    <property type="project" value="TreeGrafter"/>
</dbReference>